<dbReference type="InterPro" id="IPR009646">
    <property type="entry name" value="Root_cap"/>
</dbReference>
<dbReference type="OrthoDB" id="585770at2759"/>
<dbReference type="Pfam" id="PF06830">
    <property type="entry name" value="Root_cap"/>
    <property type="match status" value="1"/>
</dbReference>
<feature type="signal peptide" evidence="2">
    <location>
        <begin position="1"/>
        <end position="26"/>
    </location>
</feature>
<evidence type="ECO:0000256" key="2">
    <source>
        <dbReference type="SAM" id="SignalP"/>
    </source>
</evidence>
<proteinExistence type="predicted"/>
<accession>A0A9Q0SVT4</accession>
<dbReference type="Proteomes" id="UP001151532">
    <property type="component" value="Chromosome 9"/>
</dbReference>
<reference evidence="3" key="1">
    <citation type="submission" date="2022-11" db="EMBL/GenBank/DDBJ databases">
        <authorList>
            <person name="Hyden B.L."/>
            <person name="Feng K."/>
            <person name="Yates T."/>
            <person name="Jawdy S."/>
            <person name="Smart L.B."/>
            <person name="Muchero W."/>
        </authorList>
    </citation>
    <scope>NUCLEOTIDE SEQUENCE</scope>
    <source>
        <tissue evidence="3">Shoot tip</tissue>
    </source>
</reference>
<dbReference type="PANTHER" id="PTHR31656">
    <property type="entry name" value="ROOT CAP DOMAIN-CONTAINING PROTEIN"/>
    <property type="match status" value="1"/>
</dbReference>
<organism evidence="3 4">
    <name type="scientific">Salix purpurea</name>
    <name type="common">Purple osier willow</name>
    <dbReference type="NCBI Taxonomy" id="77065"/>
    <lineage>
        <taxon>Eukaryota</taxon>
        <taxon>Viridiplantae</taxon>
        <taxon>Streptophyta</taxon>
        <taxon>Embryophyta</taxon>
        <taxon>Tracheophyta</taxon>
        <taxon>Spermatophyta</taxon>
        <taxon>Magnoliopsida</taxon>
        <taxon>eudicotyledons</taxon>
        <taxon>Gunneridae</taxon>
        <taxon>Pentapetalae</taxon>
        <taxon>rosids</taxon>
        <taxon>fabids</taxon>
        <taxon>Malpighiales</taxon>
        <taxon>Salicaceae</taxon>
        <taxon>Saliceae</taxon>
        <taxon>Salix</taxon>
    </lineage>
</organism>
<feature type="region of interest" description="Disordered" evidence="1">
    <location>
        <begin position="27"/>
        <end position="46"/>
    </location>
</feature>
<reference evidence="3" key="2">
    <citation type="journal article" date="2023" name="Int. J. Mol. Sci.">
        <title>De Novo Assembly and Annotation of 11 Diverse Shrub Willow (Salix) Genomes Reveals Novel Gene Organization in Sex-Linked Regions.</title>
        <authorList>
            <person name="Hyden B."/>
            <person name="Feng K."/>
            <person name="Yates T.B."/>
            <person name="Jawdy S."/>
            <person name="Cereghino C."/>
            <person name="Smart L.B."/>
            <person name="Muchero W."/>
        </authorList>
    </citation>
    <scope>NUCLEOTIDE SEQUENCE</scope>
    <source>
        <tissue evidence="3">Shoot tip</tissue>
    </source>
</reference>
<comment type="caution">
    <text evidence="3">The sequence shown here is derived from an EMBL/GenBank/DDBJ whole genome shotgun (WGS) entry which is preliminary data.</text>
</comment>
<dbReference type="EMBL" id="JAPFFK010000018">
    <property type="protein sequence ID" value="KAJ6691577.1"/>
    <property type="molecule type" value="Genomic_DNA"/>
</dbReference>
<evidence type="ECO:0000313" key="4">
    <source>
        <dbReference type="Proteomes" id="UP001151532"/>
    </source>
</evidence>
<gene>
    <name evidence="3" type="ORF">OIU79_013567</name>
</gene>
<keyword evidence="4" id="KW-1185">Reference proteome</keyword>
<sequence length="228" mass="24858">MAQMKPCILAAVFVVLIAIQGTLVQGDDSNNGDNEDHDDMAPLGSGQEQAKCKAKGHCKNKILVCPAQCPEKKPTKNRKHKGCFVDCTSKCEVTCKSEWRSAGEERQVVVERTDGANAVRVTVAGLVDMDVRVRPIGKHENKVHNYQLPDNDAFAHLETQFRFKNLTDLVEGVLGKTYRPGYVSPVKIGVPMPVMGGEDKYQTPSLLSPLCRLCRFQGGSAGNGMATI</sequence>
<keyword evidence="2" id="KW-0732">Signal</keyword>
<name>A0A9Q0SVT4_SALPP</name>
<protein>
    <submittedName>
        <fullName evidence="3">ROOT CAP DOMAIN-CONTAINING PROTEIN</fullName>
    </submittedName>
</protein>
<dbReference type="AlphaFoldDB" id="A0A9Q0SVT4"/>
<evidence type="ECO:0000256" key="1">
    <source>
        <dbReference type="SAM" id="MobiDB-lite"/>
    </source>
</evidence>
<feature type="chain" id="PRO_5040172982" evidence="2">
    <location>
        <begin position="27"/>
        <end position="228"/>
    </location>
</feature>
<evidence type="ECO:0000313" key="3">
    <source>
        <dbReference type="EMBL" id="KAJ6691577.1"/>
    </source>
</evidence>